<protein>
    <submittedName>
        <fullName evidence="1">Uncharacterized protein</fullName>
    </submittedName>
</protein>
<evidence type="ECO:0000313" key="2">
    <source>
        <dbReference type="Proteomes" id="UP001597260"/>
    </source>
</evidence>
<name>A0ABW3YAS4_9ACTN</name>
<dbReference type="EMBL" id="JBHTMP010000007">
    <property type="protein sequence ID" value="MFD1320717.1"/>
    <property type="molecule type" value="Genomic_DNA"/>
</dbReference>
<reference evidence="2" key="1">
    <citation type="journal article" date="2019" name="Int. J. Syst. Evol. Microbiol.">
        <title>The Global Catalogue of Microorganisms (GCM) 10K type strain sequencing project: providing services to taxonomists for standard genome sequencing and annotation.</title>
        <authorList>
            <consortium name="The Broad Institute Genomics Platform"/>
            <consortium name="The Broad Institute Genome Sequencing Center for Infectious Disease"/>
            <person name="Wu L."/>
            <person name="Ma J."/>
        </authorList>
    </citation>
    <scope>NUCLEOTIDE SEQUENCE [LARGE SCALE GENOMIC DNA]</scope>
    <source>
        <strain evidence="2">JCM 31037</strain>
    </source>
</reference>
<accession>A0ABW3YAS4</accession>
<keyword evidence="2" id="KW-1185">Reference proteome</keyword>
<comment type="caution">
    <text evidence="1">The sequence shown here is derived from an EMBL/GenBank/DDBJ whole genome shotgun (WGS) entry which is preliminary data.</text>
</comment>
<evidence type="ECO:0000313" key="1">
    <source>
        <dbReference type="EMBL" id="MFD1320717.1"/>
    </source>
</evidence>
<dbReference type="RefSeq" id="WP_377567990.1">
    <property type="nucleotide sequence ID" value="NZ_JBHTMP010000007.1"/>
</dbReference>
<sequence length="325" mass="36096">MRVELAPEIFSDTDDTTGPYRPEDLHHLYNLLRCFSEQRHDWVTDPNVVYAVQEFLPKHLPQLADTYVALAQDAAVAQAWTGTSQASDVVRVPRADLADFAADLCQAAVVVVENQESDGYFLKTIAHVLGDKRIRIAINQHWIEIANGGGSSLLKVAKEAATRFRRVVRVVAVLDSDRLIPRQRTGSHDKADALASIDVAVHVLDRREAENYVPYRVLARVGRLGEASQRLRLLKQLTPEQRDHYDMKHGFRKAGDPPAVLPAQRSLFHGLDGKLRAGLHTGFGTDLLERMHAGRDGLTEHDFAQLGDGVVAELRMLLATIAGKI</sequence>
<dbReference type="Proteomes" id="UP001597260">
    <property type="component" value="Unassembled WGS sequence"/>
</dbReference>
<organism evidence="1 2">
    <name type="scientific">Micromonospora sonneratiae</name>
    <dbReference type="NCBI Taxonomy" id="1184706"/>
    <lineage>
        <taxon>Bacteria</taxon>
        <taxon>Bacillati</taxon>
        <taxon>Actinomycetota</taxon>
        <taxon>Actinomycetes</taxon>
        <taxon>Micromonosporales</taxon>
        <taxon>Micromonosporaceae</taxon>
        <taxon>Micromonospora</taxon>
    </lineage>
</organism>
<proteinExistence type="predicted"/>
<gene>
    <name evidence="1" type="ORF">ACFQ4H_06390</name>
</gene>